<dbReference type="EMBL" id="JAWDGP010005093">
    <property type="protein sequence ID" value="KAK3759654.1"/>
    <property type="molecule type" value="Genomic_DNA"/>
</dbReference>
<organism evidence="9 10">
    <name type="scientific">Elysia crispata</name>
    <name type="common">lettuce slug</name>
    <dbReference type="NCBI Taxonomy" id="231223"/>
    <lineage>
        <taxon>Eukaryota</taxon>
        <taxon>Metazoa</taxon>
        <taxon>Spiralia</taxon>
        <taxon>Lophotrochozoa</taxon>
        <taxon>Mollusca</taxon>
        <taxon>Gastropoda</taxon>
        <taxon>Heterobranchia</taxon>
        <taxon>Euthyneura</taxon>
        <taxon>Panpulmonata</taxon>
        <taxon>Sacoglossa</taxon>
        <taxon>Placobranchoidea</taxon>
        <taxon>Plakobranchidae</taxon>
        <taxon>Elysia</taxon>
    </lineage>
</organism>
<evidence type="ECO:0000256" key="4">
    <source>
        <dbReference type="ARBA" id="ARBA00023136"/>
    </source>
</evidence>
<keyword evidence="3 6" id="KW-1133">Transmembrane helix</keyword>
<keyword evidence="2 6" id="KW-0812">Transmembrane</keyword>
<proteinExistence type="predicted"/>
<comment type="subcellular location">
    <subcellularLocation>
        <location evidence="1">Membrane</location>
        <topology evidence="1">Multi-pass membrane protein</topology>
    </subcellularLocation>
</comment>
<dbReference type="InterPro" id="IPR000832">
    <property type="entry name" value="GPCR_2_secretin-like"/>
</dbReference>
<dbReference type="Pfam" id="PF00002">
    <property type="entry name" value="7tm_2"/>
    <property type="match status" value="1"/>
</dbReference>
<dbReference type="GO" id="GO:0016020">
    <property type="term" value="C:membrane"/>
    <property type="evidence" value="ECO:0007669"/>
    <property type="project" value="UniProtKB-SubCell"/>
</dbReference>
<feature type="compositionally biased region" description="Polar residues" evidence="5">
    <location>
        <begin position="949"/>
        <end position="965"/>
    </location>
</feature>
<evidence type="ECO:0000313" key="10">
    <source>
        <dbReference type="Proteomes" id="UP001283361"/>
    </source>
</evidence>
<dbReference type="Proteomes" id="UP001283361">
    <property type="component" value="Unassembled WGS sequence"/>
</dbReference>
<feature type="signal peptide" evidence="7">
    <location>
        <begin position="1"/>
        <end position="24"/>
    </location>
</feature>
<dbReference type="InterPro" id="IPR036024">
    <property type="entry name" value="Somatomedin_B-like_dom_sf"/>
</dbReference>
<feature type="region of interest" description="Disordered" evidence="5">
    <location>
        <begin position="946"/>
        <end position="976"/>
    </location>
</feature>
<evidence type="ECO:0000256" key="7">
    <source>
        <dbReference type="SAM" id="SignalP"/>
    </source>
</evidence>
<feature type="transmembrane region" description="Helical" evidence="6">
    <location>
        <begin position="1051"/>
        <end position="1077"/>
    </location>
</feature>
<feature type="domain" description="G-protein coupled receptors family 2 profile 2" evidence="8">
    <location>
        <begin position="809"/>
        <end position="1148"/>
    </location>
</feature>
<dbReference type="Gene3D" id="1.20.1070.10">
    <property type="entry name" value="Rhodopsin 7-helix transmembrane proteins"/>
    <property type="match status" value="1"/>
</dbReference>
<name>A0AAE0YYQ6_9GAST</name>
<protein>
    <recommendedName>
        <fullName evidence="8">G-protein coupled receptors family 2 profile 2 domain-containing protein</fullName>
    </recommendedName>
</protein>
<keyword evidence="7" id="KW-0732">Signal</keyword>
<dbReference type="InterPro" id="IPR053231">
    <property type="entry name" value="GPCR_LN-TM7"/>
</dbReference>
<keyword evidence="10" id="KW-1185">Reference proteome</keyword>
<dbReference type="SUPFAM" id="SSF90188">
    <property type="entry name" value="Somatomedin B domain"/>
    <property type="match status" value="1"/>
</dbReference>
<keyword evidence="4 6" id="KW-0472">Membrane</keyword>
<feature type="transmembrane region" description="Helical" evidence="6">
    <location>
        <begin position="1098"/>
        <end position="1121"/>
    </location>
</feature>
<evidence type="ECO:0000256" key="1">
    <source>
        <dbReference type="ARBA" id="ARBA00004141"/>
    </source>
</evidence>
<feature type="transmembrane region" description="Helical" evidence="6">
    <location>
        <begin position="921"/>
        <end position="939"/>
    </location>
</feature>
<dbReference type="PANTHER" id="PTHR45902">
    <property type="entry name" value="LATROPHILIN RECEPTOR-LIKE PROTEIN A"/>
    <property type="match status" value="1"/>
</dbReference>
<feature type="chain" id="PRO_5042263767" description="G-protein coupled receptors family 2 profile 2 domain-containing protein" evidence="7">
    <location>
        <begin position="25"/>
        <end position="1191"/>
    </location>
</feature>
<evidence type="ECO:0000256" key="2">
    <source>
        <dbReference type="ARBA" id="ARBA00022692"/>
    </source>
</evidence>
<feature type="transmembrane region" description="Helical" evidence="6">
    <location>
        <begin position="812"/>
        <end position="832"/>
    </location>
</feature>
<evidence type="ECO:0000313" key="9">
    <source>
        <dbReference type="EMBL" id="KAK3759654.1"/>
    </source>
</evidence>
<evidence type="ECO:0000259" key="8">
    <source>
        <dbReference type="PROSITE" id="PS50261"/>
    </source>
</evidence>
<reference evidence="9" key="1">
    <citation type="journal article" date="2023" name="G3 (Bethesda)">
        <title>A reference genome for the long-term kleptoplast-retaining sea slug Elysia crispata morphotype clarki.</title>
        <authorList>
            <person name="Eastman K.E."/>
            <person name="Pendleton A.L."/>
            <person name="Shaikh M.A."/>
            <person name="Suttiyut T."/>
            <person name="Ogas R."/>
            <person name="Tomko P."/>
            <person name="Gavelis G."/>
            <person name="Widhalm J.R."/>
            <person name="Wisecaver J.H."/>
        </authorList>
    </citation>
    <scope>NUCLEOTIDE SEQUENCE</scope>
    <source>
        <strain evidence="9">ECLA1</strain>
    </source>
</reference>
<evidence type="ECO:0000256" key="5">
    <source>
        <dbReference type="SAM" id="MobiDB-lite"/>
    </source>
</evidence>
<dbReference type="GO" id="GO:0004930">
    <property type="term" value="F:G protein-coupled receptor activity"/>
    <property type="evidence" value="ECO:0007669"/>
    <property type="project" value="InterPro"/>
</dbReference>
<feature type="transmembrane region" description="Helical" evidence="6">
    <location>
        <begin position="876"/>
        <end position="901"/>
    </location>
</feature>
<evidence type="ECO:0000256" key="6">
    <source>
        <dbReference type="SAM" id="Phobius"/>
    </source>
</evidence>
<accession>A0AAE0YYQ6</accession>
<evidence type="ECO:0000256" key="3">
    <source>
        <dbReference type="ARBA" id="ARBA00022989"/>
    </source>
</evidence>
<dbReference type="PROSITE" id="PS50261">
    <property type="entry name" value="G_PROTEIN_RECEP_F2_4"/>
    <property type="match status" value="1"/>
</dbReference>
<dbReference type="CDD" id="cd15039">
    <property type="entry name" value="7tmB3_Methuselah-like"/>
    <property type="match status" value="1"/>
</dbReference>
<dbReference type="PANTHER" id="PTHR45902:SF1">
    <property type="entry name" value="LATROPHILIN RECEPTOR-LIKE PROTEIN A"/>
    <property type="match status" value="1"/>
</dbReference>
<gene>
    <name evidence="9" type="ORF">RRG08_026038</name>
</gene>
<sequence>MEFIFRHFDFLGILFLLIPNALLGDIGVMKQQETTDVVGLVSQSWSTRTTLPSSDPQHWTQHEIATEGEESVTQMVQSTTPLRRRTTRVKSNGTVELENEKKVDEAYENKAGSAGRSDEQVGSFVEPNITFIFGGVAVKGCEAGMQCSHVCRLSSGDKDSVPLKLALKPREKRYAPSGSTSKATFICKCDSLCVGFGDCCIDTLVQCFGLLDQDDTSIESSLKNYNEKGNPLKFSTTPLKEAVVSHKDIKMVFISYLVTFGSCVRVNNFYGVRVISSCPQDFPDQNLVDACQNGRSPLLPVISVEVKPNKYFTFKNAFCGLCHGMQKSKMLAWETSIHCKPNDDDHVRQSRNTTGDFEHLSNLVQSRQCEVHFESDLPTDLDRTCQPGYDTTPELKTSMDLAVAHNVCTPVQALLCLSYIVPYEGSRNPHCDFCTPSKGSSTLRVRRDAPSGCSTSDEWQTSNLRPGGVLVLLDITGRYSFSQSRGRTSYVCKDNEVFDPLVQTCDELSCVDGAEPYRGVCVMADGVYVPSSSQLFPKEWNTYFVSISYSQSTKRKKIDCANLLDMLMSSSESPETLMTVKKVTLNSYVYSIHRNIPDDDREFYEDDVHCVEQFFLTKGQETFQEVNFALASEKDNIEQELEEIHTIVAETIKSFEMENASIVITNIEFNSNSSICPEDQVKTQLDNFTLHTHKGIHYAAFNVTGVQFNFPLRSVGFELITQLSRDHALSLWICLNTDIFAWENCSVTSYLRNETKYIKDGDKLVIDRSKREYDRHLVYDIGDQILICDDLSNIEALGPSFGLQNDDVYLKLSWVCSSISIFFLAIMLILYWVFPELRTLPGRLIACMATTMILTFSLNLLTLYDLNHNILCPVAAVIAHFVTLSHYGWMSAIAVNMALTFRIGSVRNQGAEEETRLFRRYNIVVWGLSALIVSVSLGLDLTHNDSEHQSPQSFSEGNLTNSHRISSPPPSQTTTSSNIKEFLDQQETVTSETPPFSTGFSEDKTRGNIDWVNASSKNISPTISAIPEPDQFPRYGYPYCSWFSGPLWTRLAFVLVPYGITLFIDVVGFAITMRGIISASKSSAKTLAKPVQYRTQCVIFLKLSTTMGISWTISVFFTVSYSQVLEYLYTALVLLQGFLLFLAFMVNKRVLGLVRKRFPCTSRLLYKIKSSTLGANSSQETQRSDVRSTCM</sequence>
<feature type="transmembrane region" description="Helical" evidence="6">
    <location>
        <begin position="844"/>
        <end position="864"/>
    </location>
</feature>
<dbReference type="InterPro" id="IPR017981">
    <property type="entry name" value="GPCR_2-like_7TM"/>
</dbReference>
<dbReference type="AlphaFoldDB" id="A0AAE0YYQ6"/>
<dbReference type="GO" id="GO:0007166">
    <property type="term" value="P:cell surface receptor signaling pathway"/>
    <property type="evidence" value="ECO:0007669"/>
    <property type="project" value="InterPro"/>
</dbReference>
<feature type="transmembrane region" description="Helical" evidence="6">
    <location>
        <begin position="1127"/>
        <end position="1147"/>
    </location>
</feature>
<comment type="caution">
    <text evidence="9">The sequence shown here is derived from an EMBL/GenBank/DDBJ whole genome shotgun (WGS) entry which is preliminary data.</text>
</comment>